<evidence type="ECO:0000256" key="5">
    <source>
        <dbReference type="ARBA" id="ARBA00022989"/>
    </source>
</evidence>
<evidence type="ECO:0000256" key="6">
    <source>
        <dbReference type="ARBA" id="ARBA00023136"/>
    </source>
</evidence>
<feature type="transmembrane region" description="Helical" evidence="8">
    <location>
        <begin position="28"/>
        <end position="48"/>
    </location>
</feature>
<evidence type="ECO:0000313" key="11">
    <source>
        <dbReference type="Proteomes" id="UP000547458"/>
    </source>
</evidence>
<sequence>MSPRPGRRRRRSADEGEEHPDERWMASYMDMVTVLMCMFIVLFAMSTVDQKKFEQLRNSLATGFGAVEVAAVDTAEGIVVPPERVNEEGPAAELTDLDLAMIEVENLQALQEKIDAGLTEKNLQDAVRYEIDERGLTVRLVSSKTFFLPDSAVLTPQTVDVLDIIGPALTPTEYKVSVEGHTAKLPDGSPEPLDWELSTERSVNVVRHLVGKSGLQPNRAAAVGFGESRPLASGMTEEELQLNRRVDIVALSNQPENVRALIPELVGETP</sequence>
<keyword evidence="4 8" id="KW-0812">Transmembrane</keyword>
<evidence type="ECO:0000256" key="7">
    <source>
        <dbReference type="PROSITE-ProRule" id="PRU00473"/>
    </source>
</evidence>
<evidence type="ECO:0000256" key="8">
    <source>
        <dbReference type="SAM" id="Phobius"/>
    </source>
</evidence>
<protein>
    <submittedName>
        <fullName evidence="10">Chemotaxis protein MotB</fullName>
    </submittedName>
</protein>
<dbReference type="SUPFAM" id="SSF103088">
    <property type="entry name" value="OmpA-like"/>
    <property type="match status" value="1"/>
</dbReference>
<dbReference type="PROSITE" id="PS51123">
    <property type="entry name" value="OMPA_2"/>
    <property type="match status" value="1"/>
</dbReference>
<name>A0A846RLR3_9MICC</name>
<organism evidence="10 11">
    <name type="scientific">Arthrobacter pigmenti</name>
    <dbReference type="NCBI Taxonomy" id="271432"/>
    <lineage>
        <taxon>Bacteria</taxon>
        <taxon>Bacillati</taxon>
        <taxon>Actinomycetota</taxon>
        <taxon>Actinomycetes</taxon>
        <taxon>Micrococcales</taxon>
        <taxon>Micrococcaceae</taxon>
        <taxon>Arthrobacter</taxon>
    </lineage>
</organism>
<proteinExistence type="inferred from homology"/>
<dbReference type="PANTHER" id="PTHR30329">
    <property type="entry name" value="STATOR ELEMENT OF FLAGELLAR MOTOR COMPLEX"/>
    <property type="match status" value="1"/>
</dbReference>
<comment type="subcellular location">
    <subcellularLocation>
        <location evidence="1">Cell membrane</location>
        <topology evidence="1">Single-pass membrane protein</topology>
    </subcellularLocation>
</comment>
<comment type="similarity">
    <text evidence="2">Belongs to the MotB family.</text>
</comment>
<dbReference type="GO" id="GO:0005886">
    <property type="term" value="C:plasma membrane"/>
    <property type="evidence" value="ECO:0007669"/>
    <property type="project" value="UniProtKB-SubCell"/>
</dbReference>
<evidence type="ECO:0000256" key="1">
    <source>
        <dbReference type="ARBA" id="ARBA00004162"/>
    </source>
</evidence>
<keyword evidence="6 7" id="KW-0472">Membrane</keyword>
<dbReference type="Pfam" id="PF00691">
    <property type="entry name" value="OmpA"/>
    <property type="match status" value="1"/>
</dbReference>
<dbReference type="RefSeq" id="WP_167990719.1">
    <property type="nucleotide sequence ID" value="NZ_JAATJL010000001.1"/>
</dbReference>
<comment type="caution">
    <text evidence="10">The sequence shown here is derived from an EMBL/GenBank/DDBJ whole genome shotgun (WGS) entry which is preliminary data.</text>
</comment>
<keyword evidence="11" id="KW-1185">Reference proteome</keyword>
<evidence type="ECO:0000256" key="3">
    <source>
        <dbReference type="ARBA" id="ARBA00022475"/>
    </source>
</evidence>
<dbReference type="Proteomes" id="UP000547458">
    <property type="component" value="Unassembled WGS sequence"/>
</dbReference>
<accession>A0A846RLR3</accession>
<evidence type="ECO:0000259" key="9">
    <source>
        <dbReference type="PROSITE" id="PS51123"/>
    </source>
</evidence>
<dbReference type="CDD" id="cd07185">
    <property type="entry name" value="OmpA_C-like"/>
    <property type="match status" value="1"/>
</dbReference>
<keyword evidence="5 8" id="KW-1133">Transmembrane helix</keyword>
<dbReference type="Gene3D" id="3.30.1330.60">
    <property type="entry name" value="OmpA-like domain"/>
    <property type="match status" value="1"/>
</dbReference>
<reference evidence="10 11" key="1">
    <citation type="submission" date="2020-03" db="EMBL/GenBank/DDBJ databases">
        <title>Sequencing the genomes of 1000 actinobacteria strains.</title>
        <authorList>
            <person name="Klenk H.-P."/>
        </authorList>
    </citation>
    <scope>NUCLEOTIDE SEQUENCE [LARGE SCALE GENOMIC DNA]</scope>
    <source>
        <strain evidence="10 11">DSM 16403</strain>
    </source>
</reference>
<dbReference type="Pfam" id="PF13677">
    <property type="entry name" value="MotB_plug"/>
    <property type="match status" value="1"/>
</dbReference>
<evidence type="ECO:0000313" key="10">
    <source>
        <dbReference type="EMBL" id="NJC21234.1"/>
    </source>
</evidence>
<dbReference type="EMBL" id="JAATJL010000001">
    <property type="protein sequence ID" value="NJC21234.1"/>
    <property type="molecule type" value="Genomic_DNA"/>
</dbReference>
<dbReference type="InterPro" id="IPR025713">
    <property type="entry name" value="MotB-like_N_dom"/>
</dbReference>
<evidence type="ECO:0000256" key="4">
    <source>
        <dbReference type="ARBA" id="ARBA00022692"/>
    </source>
</evidence>
<dbReference type="AlphaFoldDB" id="A0A846RLR3"/>
<dbReference type="InterPro" id="IPR006665">
    <property type="entry name" value="OmpA-like"/>
</dbReference>
<dbReference type="PANTHER" id="PTHR30329:SF21">
    <property type="entry name" value="LIPOPROTEIN YIAD-RELATED"/>
    <property type="match status" value="1"/>
</dbReference>
<dbReference type="InterPro" id="IPR036737">
    <property type="entry name" value="OmpA-like_sf"/>
</dbReference>
<keyword evidence="3" id="KW-1003">Cell membrane</keyword>
<feature type="domain" description="OmpA-like" evidence="9">
    <location>
        <begin position="134"/>
        <end position="254"/>
    </location>
</feature>
<gene>
    <name evidence="10" type="ORF">BJ994_000310</name>
</gene>
<dbReference type="InterPro" id="IPR050330">
    <property type="entry name" value="Bact_OuterMem_StrucFunc"/>
</dbReference>
<evidence type="ECO:0000256" key="2">
    <source>
        <dbReference type="ARBA" id="ARBA00008914"/>
    </source>
</evidence>